<name>A0A0C9QAY9_LACPA</name>
<dbReference type="RefSeq" id="WP_045625116.1">
    <property type="nucleotide sequence ID" value="NZ_BAYM01000091.1"/>
</dbReference>
<evidence type="ECO:0000256" key="1">
    <source>
        <dbReference type="ARBA" id="ARBA00005417"/>
    </source>
</evidence>
<evidence type="ECO:0000256" key="3">
    <source>
        <dbReference type="ARBA" id="ARBA00022741"/>
    </source>
</evidence>
<comment type="similarity">
    <text evidence="1">Belongs to the ABC transporter superfamily.</text>
</comment>
<dbReference type="EMBL" id="BAYM01000091">
    <property type="protein sequence ID" value="GAN37002.1"/>
    <property type="molecule type" value="Genomic_DNA"/>
</dbReference>
<dbReference type="SMART" id="SM00382">
    <property type="entry name" value="AAA"/>
    <property type="match status" value="1"/>
</dbReference>
<dbReference type="PANTHER" id="PTHR43335">
    <property type="entry name" value="ABC TRANSPORTER, ATP-BINDING PROTEIN"/>
    <property type="match status" value="1"/>
</dbReference>
<evidence type="ECO:0000259" key="5">
    <source>
        <dbReference type="PROSITE" id="PS50893"/>
    </source>
</evidence>
<dbReference type="InterPro" id="IPR003593">
    <property type="entry name" value="AAA+_ATPase"/>
</dbReference>
<keyword evidence="4" id="KW-0067">ATP-binding</keyword>
<reference evidence="7" key="1">
    <citation type="submission" date="2014-05" db="EMBL/GenBank/DDBJ databases">
        <title>Whole genome sequencing of Lactobacillus casei NRIC0644.</title>
        <authorList>
            <person name="Atarashi H."/>
            <person name="Yoshida Y."/>
            <person name="Fujimura S."/>
            <person name="Tanaka N."/>
            <person name="Shiwa Y."/>
            <person name="Yoshikawa H."/>
            <person name="Okada S."/>
            <person name="Nakagawa J."/>
        </authorList>
    </citation>
    <scope>NUCLEOTIDE SEQUENCE [LARGE SCALE GENOMIC DNA]</scope>
    <source>
        <strain evidence="7">NRIC0644</strain>
    </source>
</reference>
<evidence type="ECO:0000256" key="4">
    <source>
        <dbReference type="ARBA" id="ARBA00022840"/>
    </source>
</evidence>
<feature type="domain" description="ABC transporter" evidence="5">
    <location>
        <begin position="3"/>
        <end position="232"/>
    </location>
</feature>
<dbReference type="Gene3D" id="3.40.50.300">
    <property type="entry name" value="P-loop containing nucleotide triphosphate hydrolases"/>
    <property type="match status" value="1"/>
</dbReference>
<dbReference type="InterPro" id="IPR003439">
    <property type="entry name" value="ABC_transporter-like_ATP-bd"/>
</dbReference>
<dbReference type="PANTHER" id="PTHR43335:SF2">
    <property type="entry name" value="ABC TRANSPORTER, ATP-BINDING PROTEIN"/>
    <property type="match status" value="1"/>
</dbReference>
<comment type="caution">
    <text evidence="6">The sequence shown here is derived from an EMBL/GenBank/DDBJ whole genome shotgun (WGS) entry which is preliminary data.</text>
</comment>
<dbReference type="GO" id="GO:0016887">
    <property type="term" value="F:ATP hydrolysis activity"/>
    <property type="evidence" value="ECO:0007669"/>
    <property type="project" value="InterPro"/>
</dbReference>
<dbReference type="Pfam" id="PF00005">
    <property type="entry name" value="ABC_tran"/>
    <property type="match status" value="1"/>
</dbReference>
<evidence type="ECO:0000313" key="6">
    <source>
        <dbReference type="EMBL" id="GAN37002.1"/>
    </source>
</evidence>
<sequence>MSLFLKNVGQRFGDKQALTGITATLEANGVIGLIGPNGAGKSTLLKLLATLAKPSSGTILLDDVDIVRQPQKMRQVLGYLPQQVPYDAHVTALAYLRYIAALKGIAPREADRQIVQTLGLLHLNPSNSTLLGDYSGGMRQRVGLTASLLGDPQVVIVDEPTVGLDPVERIAVRNLLSSLAQTRIVIISTHIIEDVEAIASQLLLLTDGQLHFQGTPAQFLDKASGHVWEYTLPRNASLPTSERISGMQERSDGIHIRMIADEAPVANAVMVAPNLEDATLDFFKSQAVRKG</sequence>
<evidence type="ECO:0000256" key="2">
    <source>
        <dbReference type="ARBA" id="ARBA00022448"/>
    </source>
</evidence>
<evidence type="ECO:0000313" key="7">
    <source>
        <dbReference type="Proteomes" id="UP000032552"/>
    </source>
</evidence>
<dbReference type="InterPro" id="IPR027417">
    <property type="entry name" value="P-loop_NTPase"/>
</dbReference>
<organism evidence="6 7">
    <name type="scientific">Lacticaseibacillus paracasei NRIC 0644</name>
    <dbReference type="NCBI Taxonomy" id="1435038"/>
    <lineage>
        <taxon>Bacteria</taxon>
        <taxon>Bacillati</taxon>
        <taxon>Bacillota</taxon>
        <taxon>Bacilli</taxon>
        <taxon>Lactobacillales</taxon>
        <taxon>Lactobacillaceae</taxon>
        <taxon>Lacticaseibacillus</taxon>
    </lineage>
</organism>
<dbReference type="GO" id="GO:0005524">
    <property type="term" value="F:ATP binding"/>
    <property type="evidence" value="ECO:0007669"/>
    <property type="project" value="UniProtKB-KW"/>
</dbReference>
<dbReference type="AlphaFoldDB" id="A0A0C9QAY9"/>
<keyword evidence="2" id="KW-0813">Transport</keyword>
<dbReference type="SUPFAM" id="SSF52540">
    <property type="entry name" value="P-loop containing nucleoside triphosphate hydrolases"/>
    <property type="match status" value="1"/>
</dbReference>
<keyword evidence="3" id="KW-0547">Nucleotide-binding</keyword>
<dbReference type="Proteomes" id="UP000032552">
    <property type="component" value="Unassembled WGS sequence"/>
</dbReference>
<gene>
    <name evidence="6" type="ORF">LC0644_1591</name>
</gene>
<dbReference type="CDD" id="cd03264">
    <property type="entry name" value="ABC_drug_resistance_like"/>
    <property type="match status" value="1"/>
</dbReference>
<accession>A0A0C9QAY9</accession>
<proteinExistence type="inferred from homology"/>
<protein>
    <submittedName>
        <fullName evidence="6">ABC transporter</fullName>
    </submittedName>
</protein>
<dbReference type="PROSITE" id="PS50893">
    <property type="entry name" value="ABC_TRANSPORTER_2"/>
    <property type="match status" value="1"/>
</dbReference>